<dbReference type="PANTHER" id="PTHR46417">
    <property type="entry name" value="TRNA (GUANINE-N(1)-)-METHYLTRANSFERASE"/>
    <property type="match status" value="1"/>
</dbReference>
<feature type="binding site" evidence="15 16">
    <location>
        <begin position="148"/>
        <end position="153"/>
    </location>
    <ligand>
        <name>S-adenosyl-L-methionine</name>
        <dbReference type="ChEBI" id="CHEBI:59789"/>
    </ligand>
</feature>
<evidence type="ECO:0000256" key="15">
    <source>
        <dbReference type="HAMAP-Rule" id="MF_00605"/>
    </source>
</evidence>
<evidence type="ECO:0000256" key="6">
    <source>
        <dbReference type="ARBA" id="ARBA00014679"/>
    </source>
</evidence>
<evidence type="ECO:0000256" key="14">
    <source>
        <dbReference type="ARBA" id="ARBA00047783"/>
    </source>
</evidence>
<keyword evidence="11 15" id="KW-0819">tRNA processing</keyword>
<dbReference type="PANTHER" id="PTHR46417:SF1">
    <property type="entry name" value="TRNA (GUANINE-N(1)-)-METHYLTRANSFERASE"/>
    <property type="match status" value="1"/>
</dbReference>
<keyword evidence="7 15" id="KW-0963">Cytoplasm</keyword>
<evidence type="ECO:0000256" key="9">
    <source>
        <dbReference type="ARBA" id="ARBA00022679"/>
    </source>
</evidence>
<name>A0A4V3YXL5_9BURK</name>
<dbReference type="HAMAP" id="MF_00605">
    <property type="entry name" value="TrmD"/>
    <property type="match status" value="1"/>
</dbReference>
<accession>A0A4V3YXL5</accession>
<dbReference type="RefSeq" id="WP_136405211.1">
    <property type="nucleotide sequence ID" value="NZ_SSWX01000003.1"/>
</dbReference>
<reference evidence="19 20" key="1">
    <citation type="submission" date="2019-04" db="EMBL/GenBank/DDBJ databases">
        <title>Lampropedia sp YIM MLB12 draf genome.</title>
        <authorList>
            <person name="Wang Y.-X."/>
        </authorList>
    </citation>
    <scope>NUCLEOTIDE SEQUENCE [LARGE SCALE GENOMIC DNA]</scope>
    <source>
        <strain evidence="19 20">YIM MLB12</strain>
    </source>
</reference>
<evidence type="ECO:0000256" key="17">
    <source>
        <dbReference type="RuleBase" id="RU003464"/>
    </source>
</evidence>
<keyword evidence="8 15" id="KW-0489">Methyltransferase</keyword>
<dbReference type="Gene3D" id="1.10.1270.20">
    <property type="entry name" value="tRNA(m1g37)methyltransferase, domain 2"/>
    <property type="match status" value="1"/>
</dbReference>
<dbReference type="InterPro" id="IPR002649">
    <property type="entry name" value="tRNA_m1G_MeTrfase_TrmD"/>
</dbReference>
<evidence type="ECO:0000256" key="4">
    <source>
        <dbReference type="ARBA" id="ARBA00011738"/>
    </source>
</evidence>
<gene>
    <name evidence="15 19" type="primary">trmD</name>
    <name evidence="19" type="ORF">E8K88_03215</name>
</gene>
<sequence length="264" mass="28733">MRIDVITLFPELIAPYLEHGVNRRAAQAGVAVHFWNPRDFAAGAYRRIDDRPFGGGPGMVMQAEPLAACVEAIRAERGEAQGPKGSQAHSEVGPARAPVVYFSPLGRPIVHAVVSELAQSSGMILLCGRYEGVDQRFIDAYVDCQLSLGDFVLSGGEVAAAALLDAVLRLQPEVLHDAQSHMQDSFNPSLSGLLDCPHYTRPDVWREQGVPAVLLSGDHARIEAWRRQQSLQLSQDLRPDLLAKARQQGLISKADEKLLASKAK</sequence>
<keyword evidence="10 15" id="KW-0949">S-adenosyl-L-methionine</keyword>
<keyword evidence="20" id="KW-1185">Reference proteome</keyword>
<evidence type="ECO:0000313" key="19">
    <source>
        <dbReference type="EMBL" id="THJ35612.1"/>
    </source>
</evidence>
<comment type="similarity">
    <text evidence="3 15 17">Belongs to the RNA methyltransferase TrmD family.</text>
</comment>
<comment type="function">
    <text evidence="1 15 17">Specifically methylates guanosine-37 in various tRNAs.</text>
</comment>
<comment type="subcellular location">
    <subcellularLocation>
        <location evidence="2 15 17">Cytoplasm</location>
    </subcellularLocation>
</comment>
<keyword evidence="9 15" id="KW-0808">Transferase</keyword>
<comment type="catalytic activity">
    <reaction evidence="14 15 17">
        <text>guanosine(37) in tRNA + S-adenosyl-L-methionine = N(1)-methylguanosine(37) in tRNA + S-adenosyl-L-homocysteine + H(+)</text>
        <dbReference type="Rhea" id="RHEA:36899"/>
        <dbReference type="Rhea" id="RHEA-COMP:10145"/>
        <dbReference type="Rhea" id="RHEA-COMP:10147"/>
        <dbReference type="ChEBI" id="CHEBI:15378"/>
        <dbReference type="ChEBI" id="CHEBI:57856"/>
        <dbReference type="ChEBI" id="CHEBI:59789"/>
        <dbReference type="ChEBI" id="CHEBI:73542"/>
        <dbReference type="ChEBI" id="CHEBI:74269"/>
        <dbReference type="EC" id="2.1.1.228"/>
    </reaction>
</comment>
<evidence type="ECO:0000256" key="1">
    <source>
        <dbReference type="ARBA" id="ARBA00002634"/>
    </source>
</evidence>
<dbReference type="InterPro" id="IPR023148">
    <property type="entry name" value="tRNA_m1G_MeTrfase_C_sf"/>
</dbReference>
<protein>
    <recommendedName>
        <fullName evidence="6 15">tRNA (guanine-N(1)-)-methyltransferase</fullName>
        <ecNumber evidence="5 15">2.1.1.228</ecNumber>
    </recommendedName>
    <alternativeName>
        <fullName evidence="12 15">M1G-methyltransferase</fullName>
    </alternativeName>
    <alternativeName>
        <fullName evidence="13 15">tRNA [GM37] methyltransferase</fullName>
    </alternativeName>
</protein>
<evidence type="ECO:0000256" key="2">
    <source>
        <dbReference type="ARBA" id="ARBA00004496"/>
    </source>
</evidence>
<dbReference type="SUPFAM" id="SSF75217">
    <property type="entry name" value="alpha/beta knot"/>
    <property type="match status" value="1"/>
</dbReference>
<dbReference type="Gene3D" id="3.40.1280.10">
    <property type="match status" value="1"/>
</dbReference>
<proteinExistence type="inferred from homology"/>
<dbReference type="InterPro" id="IPR029026">
    <property type="entry name" value="tRNA_m1G_MTases_N"/>
</dbReference>
<dbReference type="OrthoDB" id="9807416at2"/>
<dbReference type="GO" id="GO:0005829">
    <property type="term" value="C:cytosol"/>
    <property type="evidence" value="ECO:0007669"/>
    <property type="project" value="TreeGrafter"/>
</dbReference>
<evidence type="ECO:0000256" key="3">
    <source>
        <dbReference type="ARBA" id="ARBA00007630"/>
    </source>
</evidence>
<dbReference type="EC" id="2.1.1.228" evidence="5 15"/>
<dbReference type="AlphaFoldDB" id="A0A4V3YXL5"/>
<organism evidence="19 20">
    <name type="scientific">Lampropedia aestuarii</name>
    <dbReference type="NCBI Taxonomy" id="2562762"/>
    <lineage>
        <taxon>Bacteria</taxon>
        <taxon>Pseudomonadati</taxon>
        <taxon>Pseudomonadota</taxon>
        <taxon>Betaproteobacteria</taxon>
        <taxon>Burkholderiales</taxon>
        <taxon>Comamonadaceae</taxon>
        <taxon>Lampropedia</taxon>
    </lineage>
</organism>
<dbReference type="NCBIfam" id="NF000648">
    <property type="entry name" value="PRK00026.1"/>
    <property type="match status" value="1"/>
</dbReference>
<dbReference type="Pfam" id="PF01746">
    <property type="entry name" value="tRNA_m1G_MT"/>
    <property type="match status" value="1"/>
</dbReference>
<dbReference type="NCBIfam" id="TIGR00088">
    <property type="entry name" value="trmD"/>
    <property type="match status" value="1"/>
</dbReference>
<evidence type="ECO:0000259" key="18">
    <source>
        <dbReference type="Pfam" id="PF01746"/>
    </source>
</evidence>
<evidence type="ECO:0000256" key="7">
    <source>
        <dbReference type="ARBA" id="ARBA00022490"/>
    </source>
</evidence>
<dbReference type="GO" id="GO:0052906">
    <property type="term" value="F:tRNA (guanine(37)-N1)-methyltransferase activity"/>
    <property type="evidence" value="ECO:0007669"/>
    <property type="project" value="UniProtKB-UniRule"/>
</dbReference>
<comment type="subunit">
    <text evidence="4 15 17">Homodimer.</text>
</comment>
<evidence type="ECO:0000313" key="20">
    <source>
        <dbReference type="Proteomes" id="UP000306236"/>
    </source>
</evidence>
<dbReference type="InterPro" id="IPR016009">
    <property type="entry name" value="tRNA_MeTrfase_TRMD/TRM10"/>
</dbReference>
<dbReference type="Proteomes" id="UP000306236">
    <property type="component" value="Unassembled WGS sequence"/>
</dbReference>
<evidence type="ECO:0000256" key="12">
    <source>
        <dbReference type="ARBA" id="ARBA00029736"/>
    </source>
</evidence>
<feature type="binding site" evidence="15 16">
    <location>
        <position position="128"/>
    </location>
    <ligand>
        <name>S-adenosyl-L-methionine</name>
        <dbReference type="ChEBI" id="CHEBI:59789"/>
    </ligand>
</feature>
<feature type="domain" description="tRNA methyltransferase TRMD/TRM10-type" evidence="18">
    <location>
        <begin position="1"/>
        <end position="243"/>
    </location>
</feature>
<evidence type="ECO:0000256" key="10">
    <source>
        <dbReference type="ARBA" id="ARBA00022691"/>
    </source>
</evidence>
<evidence type="ECO:0000256" key="13">
    <source>
        <dbReference type="ARBA" id="ARBA00033392"/>
    </source>
</evidence>
<dbReference type="InterPro" id="IPR029028">
    <property type="entry name" value="Alpha/beta_knot_MTases"/>
</dbReference>
<dbReference type="GO" id="GO:0002939">
    <property type="term" value="P:tRNA N1-guanine methylation"/>
    <property type="evidence" value="ECO:0007669"/>
    <property type="project" value="TreeGrafter"/>
</dbReference>
<evidence type="ECO:0000256" key="11">
    <source>
        <dbReference type="ARBA" id="ARBA00022694"/>
    </source>
</evidence>
<evidence type="ECO:0000256" key="8">
    <source>
        <dbReference type="ARBA" id="ARBA00022603"/>
    </source>
</evidence>
<dbReference type="EMBL" id="SSWX01000003">
    <property type="protein sequence ID" value="THJ35612.1"/>
    <property type="molecule type" value="Genomic_DNA"/>
</dbReference>
<dbReference type="PIRSF" id="PIRSF000386">
    <property type="entry name" value="tRNA_mtase"/>
    <property type="match status" value="1"/>
</dbReference>
<comment type="caution">
    <text evidence="19">The sequence shown here is derived from an EMBL/GenBank/DDBJ whole genome shotgun (WGS) entry which is preliminary data.</text>
</comment>
<evidence type="ECO:0000256" key="5">
    <source>
        <dbReference type="ARBA" id="ARBA00012807"/>
    </source>
</evidence>
<evidence type="ECO:0000256" key="16">
    <source>
        <dbReference type="PIRSR" id="PIRSR000386-1"/>
    </source>
</evidence>